<protein>
    <submittedName>
        <fullName evidence="3">Amidophosphoribosyltransferase</fullName>
    </submittedName>
</protein>
<dbReference type="InterPro" id="IPR051910">
    <property type="entry name" value="ComF/GntX_DNA_util-trans"/>
</dbReference>
<dbReference type="CDD" id="cd06223">
    <property type="entry name" value="PRTases_typeI"/>
    <property type="match status" value="1"/>
</dbReference>
<dbReference type="OrthoDB" id="9793412at2"/>
<dbReference type="InterPro" id="IPR029057">
    <property type="entry name" value="PRTase-like"/>
</dbReference>
<keyword evidence="4" id="KW-1185">Reference proteome</keyword>
<dbReference type="PANTHER" id="PTHR47505:SF1">
    <property type="entry name" value="DNA UTILIZATION PROTEIN YHGH"/>
    <property type="match status" value="1"/>
</dbReference>
<evidence type="ECO:0000313" key="3">
    <source>
        <dbReference type="EMBL" id="PSJ41104.1"/>
    </source>
</evidence>
<comment type="similarity">
    <text evidence="1">Belongs to the ComF/GntX family.</text>
</comment>
<sequence>MIKRLLSRLQSGPLWWGQCLLCRQDCDRQTLLCHPCREELPALDSPCPGCALPLTATDAHCGHCQRRPPPWQRMQVLADFVPPYTRLIHDLKYHQRPLNGRLLGRLLAERAAPPLPQAILPVPLHWWRQWRRGYNQAEEIALGVAQVLSIPVETGLLRRIRATASQTQLSRRQRRHNLQDAFRLKPVPYQHVALLDDVITTGATMSELTRLLHRQGVACVEAWAVCRTLEH</sequence>
<keyword evidence="3" id="KW-0328">Glycosyltransferase</keyword>
<accession>A0A2P7QT10</accession>
<keyword evidence="3" id="KW-0808">Transferase</keyword>
<dbReference type="RefSeq" id="WP_106453766.1">
    <property type="nucleotide sequence ID" value="NZ_PXYH01000014.1"/>
</dbReference>
<feature type="domain" description="Phosphoribosyltransferase" evidence="2">
    <location>
        <begin position="141"/>
        <end position="227"/>
    </location>
</feature>
<dbReference type="Pfam" id="PF00156">
    <property type="entry name" value="Pribosyltran"/>
    <property type="match status" value="1"/>
</dbReference>
<evidence type="ECO:0000259" key="2">
    <source>
        <dbReference type="Pfam" id="PF00156"/>
    </source>
</evidence>
<dbReference type="PANTHER" id="PTHR47505">
    <property type="entry name" value="DNA UTILIZATION PROTEIN YHGH"/>
    <property type="match status" value="1"/>
</dbReference>
<reference evidence="3 4" key="1">
    <citation type="submission" date="2018-03" db="EMBL/GenBank/DDBJ databases">
        <title>The draft genome of Zobellella taiwanensis JCM 13381.</title>
        <authorList>
            <person name="Liu L."/>
            <person name="Li L."/>
            <person name="Wang T."/>
            <person name="Zhang X."/>
            <person name="Liang L."/>
        </authorList>
    </citation>
    <scope>NUCLEOTIDE SEQUENCE [LARGE SCALE GENOMIC DNA]</scope>
    <source>
        <strain evidence="3 4">JCM 13381</strain>
    </source>
</reference>
<name>A0A2P7QT10_9GAMM</name>
<dbReference type="GO" id="GO:0016757">
    <property type="term" value="F:glycosyltransferase activity"/>
    <property type="evidence" value="ECO:0007669"/>
    <property type="project" value="UniProtKB-KW"/>
</dbReference>
<evidence type="ECO:0000313" key="4">
    <source>
        <dbReference type="Proteomes" id="UP000242181"/>
    </source>
</evidence>
<dbReference type="AlphaFoldDB" id="A0A2P7QT10"/>
<dbReference type="Gene3D" id="3.40.50.2020">
    <property type="match status" value="1"/>
</dbReference>
<dbReference type="InterPro" id="IPR000836">
    <property type="entry name" value="PRTase_dom"/>
</dbReference>
<gene>
    <name evidence="3" type="ORF">C7I36_11025</name>
</gene>
<comment type="caution">
    <text evidence="3">The sequence shown here is derived from an EMBL/GenBank/DDBJ whole genome shotgun (WGS) entry which is preliminary data.</text>
</comment>
<proteinExistence type="inferred from homology"/>
<organism evidence="3 4">
    <name type="scientific">Zobellella taiwanensis</name>
    <dbReference type="NCBI Taxonomy" id="347535"/>
    <lineage>
        <taxon>Bacteria</taxon>
        <taxon>Pseudomonadati</taxon>
        <taxon>Pseudomonadota</taxon>
        <taxon>Gammaproteobacteria</taxon>
        <taxon>Aeromonadales</taxon>
        <taxon>Aeromonadaceae</taxon>
        <taxon>Zobellella</taxon>
    </lineage>
</organism>
<dbReference type="EMBL" id="PXYH01000014">
    <property type="protein sequence ID" value="PSJ41104.1"/>
    <property type="molecule type" value="Genomic_DNA"/>
</dbReference>
<dbReference type="Proteomes" id="UP000242181">
    <property type="component" value="Unassembled WGS sequence"/>
</dbReference>
<dbReference type="SUPFAM" id="SSF53271">
    <property type="entry name" value="PRTase-like"/>
    <property type="match status" value="1"/>
</dbReference>
<evidence type="ECO:0000256" key="1">
    <source>
        <dbReference type="ARBA" id="ARBA00008007"/>
    </source>
</evidence>